<dbReference type="CDD" id="cd16454">
    <property type="entry name" value="RING-H2_PA-TM-RING"/>
    <property type="match status" value="1"/>
</dbReference>
<dbReference type="AlphaFoldDB" id="A0AAE0UC59"/>
<feature type="compositionally biased region" description="Gly residues" evidence="9">
    <location>
        <begin position="245"/>
        <end position="265"/>
    </location>
</feature>
<evidence type="ECO:0000256" key="5">
    <source>
        <dbReference type="ARBA" id="ARBA00022771"/>
    </source>
</evidence>
<evidence type="ECO:0000256" key="2">
    <source>
        <dbReference type="ARBA" id="ARBA00012483"/>
    </source>
</evidence>
<dbReference type="GO" id="GO:0005737">
    <property type="term" value="C:cytoplasm"/>
    <property type="evidence" value="ECO:0007669"/>
    <property type="project" value="TreeGrafter"/>
</dbReference>
<feature type="domain" description="RING-type" evidence="10">
    <location>
        <begin position="343"/>
        <end position="384"/>
    </location>
</feature>
<feature type="region of interest" description="Disordered" evidence="9">
    <location>
        <begin position="235"/>
        <end position="265"/>
    </location>
</feature>
<dbReference type="InterPro" id="IPR013083">
    <property type="entry name" value="Znf_RING/FYVE/PHD"/>
</dbReference>
<protein>
    <recommendedName>
        <fullName evidence="2">RING-type E3 ubiquitin transferase</fullName>
        <ecNumber evidence="2">2.3.2.27</ecNumber>
    </recommendedName>
</protein>
<dbReference type="SMART" id="SM00184">
    <property type="entry name" value="RING"/>
    <property type="match status" value="1"/>
</dbReference>
<feature type="compositionally biased region" description="Low complexity" evidence="9">
    <location>
        <begin position="411"/>
        <end position="425"/>
    </location>
</feature>
<keyword evidence="6" id="KW-0833">Ubl conjugation pathway</keyword>
<dbReference type="PANTHER" id="PTHR22765:SF416">
    <property type="entry name" value="E3 UBIQUITIN-PROTEIN LIGASE GODZILLA"/>
    <property type="match status" value="1"/>
</dbReference>
<evidence type="ECO:0000259" key="10">
    <source>
        <dbReference type="PROSITE" id="PS50089"/>
    </source>
</evidence>
<evidence type="ECO:0000313" key="11">
    <source>
        <dbReference type="EMBL" id="KAK3398707.1"/>
    </source>
</evidence>
<feature type="compositionally biased region" description="Polar residues" evidence="9">
    <location>
        <begin position="485"/>
        <end position="496"/>
    </location>
</feature>
<comment type="catalytic activity">
    <reaction evidence="1">
        <text>S-ubiquitinyl-[E2 ubiquitin-conjugating enzyme]-L-cysteine + [acceptor protein]-L-lysine = [E2 ubiquitin-conjugating enzyme]-L-cysteine + N(6)-ubiquitinyl-[acceptor protein]-L-lysine.</text>
        <dbReference type="EC" id="2.3.2.27"/>
    </reaction>
</comment>
<feature type="compositionally biased region" description="Low complexity" evidence="9">
    <location>
        <begin position="391"/>
        <end position="403"/>
    </location>
</feature>
<sequence length="616" mass="65554">MASPGGRGFPQRHLDATAGREVVYCYGCENEWYRDEYPHLDLECPRCHNDFVQIVEPDNDPRPNVQPQHHGPDSDPDEADIDEFLERGPGFFMHRTVYPPRSPFDRPSGSSGEGPDRPGARPDDPGEAVLSRFADMFVELGGTRPGQPGGGNVFGTQPRIQRTTFTRSGDGVASFTFTTTTTAGGGAAGEGPEVPPFDTYVRSRHGNPGIRRHTIIVVTNGRANTNGDGSLFRGLFSNMPPPGGEDPGGGGGPGQGAGGQRGGPPLGFAAGLQEFIATLLNPQAAVHGDAVYTQEALDRIITTLMEANPQSNAAPPATQAAIEKLPKKILDDQMVGPEGKAECTICIDDMHKGEEATVLPCKHWFHGECVTLWLKEHNTCPICRMPIEGGNNQTGGNNNNNNQPSDSRQEPSASSTSPFATSSAPGRNPFESLNPFGSASQSASERARRSEQEREERLERIRNVAGVRRTDSSQQTEGITRRTSHSPPSRENSYLNRSRVRDPSPPADRGISTAWQQNASGGGGGNNSQGNASSSRYGGLSSLWGRSNSNGGEGGGSSRRGEMEGGGQQQQQQQSSGSGNGALGWLRDHFGRGSGSGSGGGSGSGWGSDRDRERRR</sequence>
<feature type="region of interest" description="Disordered" evidence="9">
    <location>
        <begin position="391"/>
        <end position="616"/>
    </location>
</feature>
<reference evidence="11" key="2">
    <citation type="submission" date="2023-07" db="EMBL/GenBank/DDBJ databases">
        <authorList>
            <consortium name="Lawrence Berkeley National Laboratory"/>
            <person name="Haridas S."/>
            <person name="Hensen N."/>
            <person name="Bonometti L."/>
            <person name="Westerberg I."/>
            <person name="Brannstrom I.O."/>
            <person name="Guillou S."/>
            <person name="Cros-Aarteil S."/>
            <person name="Calhoun S."/>
            <person name="Kuo A."/>
            <person name="Mondo S."/>
            <person name="Pangilinan J."/>
            <person name="Riley R."/>
            <person name="LaButti K."/>
            <person name="Andreopoulos B."/>
            <person name="Lipzen A."/>
            <person name="Chen C."/>
            <person name="Yanf M."/>
            <person name="Daum C."/>
            <person name="Ng V."/>
            <person name="Clum A."/>
            <person name="Steindorff A."/>
            <person name="Ohm R."/>
            <person name="Martin F."/>
            <person name="Silar P."/>
            <person name="Natvig D."/>
            <person name="Lalanne C."/>
            <person name="Gautier V."/>
            <person name="Ament-velasquez S.L."/>
            <person name="Kruys A."/>
            <person name="Hutchinson M.I."/>
            <person name="Powell A.J."/>
            <person name="Barry K."/>
            <person name="Miller A.N."/>
            <person name="Grigoriev I.V."/>
            <person name="Debuchy R."/>
            <person name="Gladieux P."/>
            <person name="Thoren M.H."/>
            <person name="Johannesson H."/>
        </authorList>
    </citation>
    <scope>NUCLEOTIDE SEQUENCE</scope>
    <source>
        <strain evidence="11">FGSC 1904</strain>
    </source>
</reference>
<evidence type="ECO:0000256" key="3">
    <source>
        <dbReference type="ARBA" id="ARBA00022679"/>
    </source>
</evidence>
<dbReference type="FunFam" id="3.30.40.10:FF:000127">
    <property type="entry name" value="E3 ubiquitin-protein ligase RNF181"/>
    <property type="match status" value="1"/>
</dbReference>
<feature type="compositionally biased region" description="Basic and acidic residues" evidence="9">
    <location>
        <begin position="445"/>
        <end position="462"/>
    </location>
</feature>
<feature type="region of interest" description="Disordered" evidence="9">
    <location>
        <begin position="55"/>
        <end position="82"/>
    </location>
</feature>
<name>A0AAE0UC59_SORBR</name>
<feature type="compositionally biased region" description="Basic and acidic residues" evidence="9">
    <location>
        <begin position="114"/>
        <end position="124"/>
    </location>
</feature>
<proteinExistence type="predicted"/>
<keyword evidence="5 8" id="KW-0863">Zinc-finger</keyword>
<feature type="region of interest" description="Disordered" evidence="9">
    <location>
        <begin position="94"/>
        <end position="127"/>
    </location>
</feature>
<evidence type="ECO:0000313" key="12">
    <source>
        <dbReference type="Proteomes" id="UP001281003"/>
    </source>
</evidence>
<dbReference type="PROSITE" id="PS50089">
    <property type="entry name" value="ZF_RING_2"/>
    <property type="match status" value="1"/>
</dbReference>
<dbReference type="InterPro" id="IPR001841">
    <property type="entry name" value="Znf_RING"/>
</dbReference>
<dbReference type="InterPro" id="IPR051826">
    <property type="entry name" value="E3_ubiquitin-ligase_domain"/>
</dbReference>
<feature type="compositionally biased region" description="Gly residues" evidence="9">
    <location>
        <begin position="592"/>
        <end position="606"/>
    </location>
</feature>
<dbReference type="Pfam" id="PF13639">
    <property type="entry name" value="zf-RING_2"/>
    <property type="match status" value="1"/>
</dbReference>
<keyword evidence="3" id="KW-0808">Transferase</keyword>
<dbReference type="EMBL" id="JAUTDP010000006">
    <property type="protein sequence ID" value="KAK3398707.1"/>
    <property type="molecule type" value="Genomic_DNA"/>
</dbReference>
<keyword evidence="4" id="KW-0479">Metal-binding</keyword>
<comment type="caution">
    <text evidence="11">The sequence shown here is derived from an EMBL/GenBank/DDBJ whole genome shotgun (WGS) entry which is preliminary data.</text>
</comment>
<dbReference type="EC" id="2.3.2.27" evidence="2"/>
<evidence type="ECO:0000256" key="6">
    <source>
        <dbReference type="ARBA" id="ARBA00022786"/>
    </source>
</evidence>
<evidence type="ECO:0000256" key="9">
    <source>
        <dbReference type="SAM" id="MobiDB-lite"/>
    </source>
</evidence>
<evidence type="ECO:0000256" key="8">
    <source>
        <dbReference type="PROSITE-ProRule" id="PRU00175"/>
    </source>
</evidence>
<dbReference type="GO" id="GO:0006511">
    <property type="term" value="P:ubiquitin-dependent protein catabolic process"/>
    <property type="evidence" value="ECO:0007669"/>
    <property type="project" value="TreeGrafter"/>
</dbReference>
<evidence type="ECO:0000256" key="4">
    <source>
        <dbReference type="ARBA" id="ARBA00022723"/>
    </source>
</evidence>
<keyword evidence="7" id="KW-0862">Zinc</keyword>
<reference evidence="11" key="1">
    <citation type="journal article" date="2023" name="Mol. Phylogenet. Evol.">
        <title>Genome-scale phylogeny and comparative genomics of the fungal order Sordariales.</title>
        <authorList>
            <person name="Hensen N."/>
            <person name="Bonometti L."/>
            <person name="Westerberg I."/>
            <person name="Brannstrom I.O."/>
            <person name="Guillou S."/>
            <person name="Cros-Aarteil S."/>
            <person name="Calhoun S."/>
            <person name="Haridas S."/>
            <person name="Kuo A."/>
            <person name="Mondo S."/>
            <person name="Pangilinan J."/>
            <person name="Riley R."/>
            <person name="LaButti K."/>
            <person name="Andreopoulos B."/>
            <person name="Lipzen A."/>
            <person name="Chen C."/>
            <person name="Yan M."/>
            <person name="Daum C."/>
            <person name="Ng V."/>
            <person name="Clum A."/>
            <person name="Steindorff A."/>
            <person name="Ohm R.A."/>
            <person name="Martin F."/>
            <person name="Silar P."/>
            <person name="Natvig D.O."/>
            <person name="Lalanne C."/>
            <person name="Gautier V."/>
            <person name="Ament-Velasquez S.L."/>
            <person name="Kruys A."/>
            <person name="Hutchinson M.I."/>
            <person name="Powell A.J."/>
            <person name="Barry K."/>
            <person name="Miller A.N."/>
            <person name="Grigoriev I.V."/>
            <person name="Debuchy R."/>
            <person name="Gladieux P."/>
            <person name="Hiltunen Thoren M."/>
            <person name="Johannesson H."/>
        </authorList>
    </citation>
    <scope>NUCLEOTIDE SEQUENCE</scope>
    <source>
        <strain evidence="11">FGSC 1904</strain>
    </source>
</reference>
<keyword evidence="12" id="KW-1185">Reference proteome</keyword>
<dbReference type="SUPFAM" id="SSF57850">
    <property type="entry name" value="RING/U-box"/>
    <property type="match status" value="1"/>
</dbReference>
<evidence type="ECO:0000256" key="7">
    <source>
        <dbReference type="ARBA" id="ARBA00022833"/>
    </source>
</evidence>
<dbReference type="GO" id="GO:0008270">
    <property type="term" value="F:zinc ion binding"/>
    <property type="evidence" value="ECO:0007669"/>
    <property type="project" value="UniProtKB-KW"/>
</dbReference>
<organism evidence="11 12">
    <name type="scientific">Sordaria brevicollis</name>
    <dbReference type="NCBI Taxonomy" id="83679"/>
    <lineage>
        <taxon>Eukaryota</taxon>
        <taxon>Fungi</taxon>
        <taxon>Dikarya</taxon>
        <taxon>Ascomycota</taxon>
        <taxon>Pezizomycotina</taxon>
        <taxon>Sordariomycetes</taxon>
        <taxon>Sordariomycetidae</taxon>
        <taxon>Sordariales</taxon>
        <taxon>Sordariaceae</taxon>
        <taxon>Sordaria</taxon>
    </lineage>
</organism>
<dbReference type="Proteomes" id="UP001281003">
    <property type="component" value="Unassembled WGS sequence"/>
</dbReference>
<evidence type="ECO:0000256" key="1">
    <source>
        <dbReference type="ARBA" id="ARBA00000900"/>
    </source>
</evidence>
<dbReference type="GO" id="GO:0016567">
    <property type="term" value="P:protein ubiquitination"/>
    <property type="evidence" value="ECO:0007669"/>
    <property type="project" value="UniProtKB-ARBA"/>
</dbReference>
<dbReference type="Gene3D" id="3.30.40.10">
    <property type="entry name" value="Zinc/RING finger domain, C3HC4 (zinc finger)"/>
    <property type="match status" value="1"/>
</dbReference>
<dbReference type="GO" id="GO:0061630">
    <property type="term" value="F:ubiquitin protein ligase activity"/>
    <property type="evidence" value="ECO:0007669"/>
    <property type="project" value="UniProtKB-EC"/>
</dbReference>
<dbReference type="PANTHER" id="PTHR22765">
    <property type="entry name" value="RING FINGER AND PROTEASE ASSOCIATED DOMAIN-CONTAINING"/>
    <property type="match status" value="1"/>
</dbReference>
<gene>
    <name evidence="11" type="ORF">B0T20DRAFT_353592</name>
</gene>
<feature type="compositionally biased region" description="Gly residues" evidence="9">
    <location>
        <begin position="551"/>
        <end position="568"/>
    </location>
</feature>
<accession>A0AAE0UC59</accession>